<organism evidence="2 3">
    <name type="scientific">Tribonema minus</name>
    <dbReference type="NCBI Taxonomy" id="303371"/>
    <lineage>
        <taxon>Eukaryota</taxon>
        <taxon>Sar</taxon>
        <taxon>Stramenopiles</taxon>
        <taxon>Ochrophyta</taxon>
        <taxon>PX clade</taxon>
        <taxon>Xanthophyceae</taxon>
        <taxon>Tribonematales</taxon>
        <taxon>Tribonemataceae</taxon>
        <taxon>Tribonema</taxon>
    </lineage>
</organism>
<sequence length="473" mass="50033">MSSALQARGRVLSQDGDTREMFRDSHLCRLMEQSEIDDALRVITRATANSQDLVLHLNSPGTVQASGDLGEAQHMFTPDMVQFAARILSSPGVQSALLGSEEFHNTVSALVRDTAATYANPFASSSSSSSGATALRLEAETPRALSGSYVAVASDLSTSPATSTKPLQQSAVASQRPPQQPASAAQQQQPGSARCGAARLHIRARDAAQEGPAFQGLALLKQAGVSGGCRAGAAAALTPQERAFRQELGDYACALCRETVVGAHNCSCRCNGIFCGECLLTDLSKQAAQQCSAPNAPARGGPSCPSCRARVDSANGFGVIDAAVGRFVRAAPACASKERWVARGARWEQLNEHKWPQQVKQQLAALSAAPPHKFKFVHLAPPEVERPTPPPLRITIGTDDSSSADAAVEDDEAHNTAAHGEGGEERDGDGVPQERADWWTALPLPVQLKTRNVLVLCTLASAVVILMRMGRRF</sequence>
<name>A0A835YR15_9STRA</name>
<gene>
    <name evidence="2" type="ORF">JKP88DRAFT_329898</name>
</gene>
<reference evidence="2" key="1">
    <citation type="submission" date="2021-02" db="EMBL/GenBank/DDBJ databases">
        <title>First Annotated Genome of the Yellow-green Alga Tribonema minus.</title>
        <authorList>
            <person name="Mahan K.M."/>
        </authorList>
    </citation>
    <scope>NUCLEOTIDE SEQUENCE</scope>
    <source>
        <strain evidence="2">UTEX B ZZ1240</strain>
    </source>
</reference>
<evidence type="ECO:0000313" key="2">
    <source>
        <dbReference type="EMBL" id="KAG5178462.1"/>
    </source>
</evidence>
<feature type="compositionally biased region" description="Basic and acidic residues" evidence="1">
    <location>
        <begin position="421"/>
        <end position="432"/>
    </location>
</feature>
<dbReference type="Gene3D" id="3.30.40.10">
    <property type="entry name" value="Zinc/RING finger domain, C3HC4 (zinc finger)"/>
    <property type="match status" value="1"/>
</dbReference>
<dbReference type="AlphaFoldDB" id="A0A835YR15"/>
<feature type="compositionally biased region" description="Low complexity" evidence="1">
    <location>
        <begin position="168"/>
        <end position="191"/>
    </location>
</feature>
<dbReference type="EMBL" id="JAFCMP010000515">
    <property type="protein sequence ID" value="KAG5178462.1"/>
    <property type="molecule type" value="Genomic_DNA"/>
</dbReference>
<keyword evidence="3" id="KW-1185">Reference proteome</keyword>
<feature type="region of interest" description="Disordered" evidence="1">
    <location>
        <begin position="396"/>
        <end position="432"/>
    </location>
</feature>
<feature type="compositionally biased region" description="Polar residues" evidence="1">
    <location>
        <begin position="158"/>
        <end position="167"/>
    </location>
</feature>
<feature type="region of interest" description="Disordered" evidence="1">
    <location>
        <begin position="158"/>
        <end position="191"/>
    </location>
</feature>
<evidence type="ECO:0000313" key="3">
    <source>
        <dbReference type="Proteomes" id="UP000664859"/>
    </source>
</evidence>
<protein>
    <recommendedName>
        <fullName evidence="4">RING-type domain-containing protein</fullName>
    </recommendedName>
</protein>
<evidence type="ECO:0008006" key="4">
    <source>
        <dbReference type="Google" id="ProtNLM"/>
    </source>
</evidence>
<proteinExistence type="predicted"/>
<evidence type="ECO:0000256" key="1">
    <source>
        <dbReference type="SAM" id="MobiDB-lite"/>
    </source>
</evidence>
<accession>A0A835YR15</accession>
<dbReference type="Proteomes" id="UP000664859">
    <property type="component" value="Unassembled WGS sequence"/>
</dbReference>
<dbReference type="InterPro" id="IPR013083">
    <property type="entry name" value="Znf_RING/FYVE/PHD"/>
</dbReference>
<comment type="caution">
    <text evidence="2">The sequence shown here is derived from an EMBL/GenBank/DDBJ whole genome shotgun (WGS) entry which is preliminary data.</text>
</comment>